<name>A0ABQ0ME83_9BACT</name>
<proteinExistence type="predicted"/>
<feature type="transmembrane region" description="Helical" evidence="1">
    <location>
        <begin position="44"/>
        <end position="66"/>
    </location>
</feature>
<sequence length="428" mass="46313">MAVGAVLLWVAAHALDLRLADIPANRLSWIYTGGPEGARELLGVVAGSMITVAGVTFSITIVALTLASQQFGPFLLRNFLRDTGNQVALGAFISTFIFCLLTLRMVRGTESVTYVPHISVTVGIVMTFVSLGVLIYFIHHVSMSIQVSNILSVVSRDLQAAIDRIFPDRIGRGAEQSPESVADRMNFPDDCRSSTANITSTSYGYLKAVDDAQLLSTAIRHDLVVRLLKRPGDFVGQGDGIADVISGGSVGPEAERAIREAFLLGSQRTATQDVGFVMDQIVEVAVRALSPGINDPFTALICIDHLGQGLRRMATRDIPTRYRLAEDGALRVIADPVTFSELAHAAFAQIRDYGRSSPPVLMRLLDTISAIAPHLSREEDRQALLHQAVLVREVAVEGLREKAARFELEESYIATLSILEQAGAPALH</sequence>
<organism evidence="2 3">
    <name type="scientific">Geoanaerobacter pelophilus</name>
    <dbReference type="NCBI Taxonomy" id="60036"/>
    <lineage>
        <taxon>Bacteria</taxon>
        <taxon>Pseudomonadati</taxon>
        <taxon>Thermodesulfobacteriota</taxon>
        <taxon>Desulfuromonadia</taxon>
        <taxon>Geobacterales</taxon>
        <taxon>Geobacteraceae</taxon>
        <taxon>Geoanaerobacter</taxon>
    </lineage>
</organism>
<feature type="transmembrane region" description="Helical" evidence="1">
    <location>
        <begin position="87"/>
        <end position="106"/>
    </location>
</feature>
<keyword evidence="3" id="KW-1185">Reference proteome</keyword>
<evidence type="ECO:0000313" key="3">
    <source>
        <dbReference type="Proteomes" id="UP000194153"/>
    </source>
</evidence>
<comment type="caution">
    <text evidence="2">The sequence shown here is derived from an EMBL/GenBank/DDBJ whole genome shotgun (WGS) entry which is preliminary data.</text>
</comment>
<evidence type="ECO:0000313" key="2">
    <source>
        <dbReference type="EMBL" id="GAW65419.1"/>
    </source>
</evidence>
<keyword evidence="1" id="KW-0472">Membrane</keyword>
<dbReference type="InterPro" id="IPR018723">
    <property type="entry name" value="DUF2254_membrane"/>
</dbReference>
<dbReference type="Proteomes" id="UP000194153">
    <property type="component" value="Unassembled WGS sequence"/>
</dbReference>
<reference evidence="3" key="1">
    <citation type="submission" date="2017-05" db="EMBL/GenBank/DDBJ databases">
        <title>Draft genome sequence of Geobacter pelophilus, a iron(III)-reducing bacteria.</title>
        <authorList>
            <person name="Aoyagi T."/>
            <person name="Koike H."/>
            <person name="Morita T."/>
            <person name="Sato Y."/>
            <person name="Habe H."/>
            <person name="Hori T."/>
        </authorList>
    </citation>
    <scope>NUCLEOTIDE SEQUENCE [LARGE SCALE GENOMIC DNA]</scope>
    <source>
        <strain evidence="3">Drf2</strain>
    </source>
</reference>
<dbReference type="Pfam" id="PF10011">
    <property type="entry name" value="DUF2254"/>
    <property type="match status" value="1"/>
</dbReference>
<evidence type="ECO:0000256" key="1">
    <source>
        <dbReference type="SAM" id="Phobius"/>
    </source>
</evidence>
<protein>
    <recommendedName>
        <fullName evidence="4">DUF2254 domain-containing protein</fullName>
    </recommendedName>
</protein>
<gene>
    <name evidence="2" type="ORF">GPEL0_01r0296</name>
</gene>
<accession>A0ABQ0ME83</accession>
<evidence type="ECO:0008006" key="4">
    <source>
        <dbReference type="Google" id="ProtNLM"/>
    </source>
</evidence>
<dbReference type="EMBL" id="BDQG01000001">
    <property type="protein sequence ID" value="GAW65419.1"/>
    <property type="molecule type" value="Genomic_DNA"/>
</dbReference>
<feature type="transmembrane region" description="Helical" evidence="1">
    <location>
        <begin position="118"/>
        <end position="138"/>
    </location>
</feature>
<keyword evidence="1" id="KW-0812">Transmembrane</keyword>
<keyword evidence="1" id="KW-1133">Transmembrane helix</keyword>